<evidence type="ECO:0000313" key="2">
    <source>
        <dbReference type="Proteomes" id="UP000184749"/>
    </source>
</evidence>
<organism evidence="1 2">
    <name type="scientific">Rhizobium gallicum</name>
    <dbReference type="NCBI Taxonomy" id="56730"/>
    <lineage>
        <taxon>Bacteria</taxon>
        <taxon>Pseudomonadati</taxon>
        <taxon>Pseudomonadota</taxon>
        <taxon>Alphaproteobacteria</taxon>
        <taxon>Hyphomicrobiales</taxon>
        <taxon>Rhizobiaceae</taxon>
        <taxon>Rhizobium/Agrobacterium group</taxon>
        <taxon>Rhizobium</taxon>
    </lineage>
</organism>
<name>A0A1L5NRY1_9HYPH</name>
<accession>A0A1L5NRY1</accession>
<dbReference type="Proteomes" id="UP000184749">
    <property type="component" value="Plasmid pRgalIE4872d"/>
</dbReference>
<evidence type="ECO:0000313" key="1">
    <source>
        <dbReference type="EMBL" id="APO70644.1"/>
    </source>
</evidence>
<sequence length="59" mass="6543">MALGLTLTVFGVLFDVAPPFVTKREVDWSNRNASVRHTSPVTFEEADFMPPLLTRVAGH</sequence>
<reference evidence="1 2" key="1">
    <citation type="submission" date="2016-09" db="EMBL/GenBank/DDBJ databases">
        <title>The complete genome sequences of Rhizobium gallicum, symbiovars gallicum and phaseoli, symbionts associated to common bean (Phaseolus vulgaris).</title>
        <authorList>
            <person name="Bustos P."/>
            <person name="Santamaria R.I."/>
            <person name="Perez-Carrascal O.M."/>
            <person name="Juarez S."/>
            <person name="Lozano L."/>
            <person name="Martinez-Flores I."/>
            <person name="Martinez-Romero E."/>
            <person name="Cevallos M."/>
            <person name="Romero D."/>
            <person name="Davila G."/>
            <person name="Gonzalez V."/>
        </authorList>
    </citation>
    <scope>NUCLEOTIDE SEQUENCE [LARGE SCALE GENOMIC DNA]</scope>
    <source>
        <strain evidence="1 2">IE4872</strain>
        <plasmid evidence="2">prgalie4872d</plasmid>
    </source>
</reference>
<dbReference type="EMBL" id="CP017105">
    <property type="protein sequence ID" value="APO70644.1"/>
    <property type="molecule type" value="Genomic_DNA"/>
</dbReference>
<keyword evidence="1" id="KW-0614">Plasmid</keyword>
<dbReference type="AlphaFoldDB" id="A0A1L5NRY1"/>
<gene>
    <name evidence="1" type="ORF">IE4872_PD00101</name>
</gene>
<geneLocation type="plasmid" evidence="2">
    <name>prgalie4872d</name>
</geneLocation>
<proteinExistence type="predicted"/>
<protein>
    <submittedName>
        <fullName evidence="1">Uncharacterized protein</fullName>
    </submittedName>
</protein>